<evidence type="ECO:0000256" key="4">
    <source>
        <dbReference type="ARBA" id="ARBA00023004"/>
    </source>
</evidence>
<keyword evidence="3" id="KW-0560">Oxidoreductase</keyword>
<dbReference type="InterPro" id="IPR012748">
    <property type="entry name" value="Rieske-like_NirD"/>
</dbReference>
<dbReference type="KEGG" id="hmi:soil367_00635"/>
<proteinExistence type="predicted"/>
<dbReference type="PANTHER" id="PTHR40562:SF1">
    <property type="entry name" value="NITRITE REDUCTASE (NADH) SMALL SUBUNIT"/>
    <property type="match status" value="1"/>
</dbReference>
<dbReference type="Pfam" id="PF13806">
    <property type="entry name" value="Rieske_2"/>
    <property type="match status" value="1"/>
</dbReference>
<keyword evidence="6" id="KW-0534">Nitrate assimilation</keyword>
<gene>
    <name evidence="8" type="primary">nirD</name>
    <name evidence="8" type="ORF">soil367_00635</name>
</gene>
<dbReference type="PANTHER" id="PTHR40562">
    <property type="match status" value="1"/>
</dbReference>
<dbReference type="NCBIfam" id="TIGR02378">
    <property type="entry name" value="nirD_assim_sml"/>
    <property type="match status" value="1"/>
</dbReference>
<dbReference type="InterPro" id="IPR036922">
    <property type="entry name" value="Rieske_2Fe-2S_sf"/>
</dbReference>
<dbReference type="SUPFAM" id="SSF50022">
    <property type="entry name" value="ISP domain"/>
    <property type="match status" value="1"/>
</dbReference>
<evidence type="ECO:0000256" key="5">
    <source>
        <dbReference type="ARBA" id="ARBA00023014"/>
    </source>
</evidence>
<evidence type="ECO:0000256" key="1">
    <source>
        <dbReference type="ARBA" id="ARBA00022714"/>
    </source>
</evidence>
<evidence type="ECO:0000256" key="6">
    <source>
        <dbReference type="ARBA" id="ARBA00023063"/>
    </source>
</evidence>
<dbReference type="CDD" id="cd03529">
    <property type="entry name" value="Rieske_NirD"/>
    <property type="match status" value="1"/>
</dbReference>
<evidence type="ECO:0000313" key="8">
    <source>
        <dbReference type="EMBL" id="QCF24579.1"/>
    </source>
</evidence>
<dbReference type="GO" id="GO:0008942">
    <property type="term" value="F:nitrite reductase [NAD(P)H] activity"/>
    <property type="evidence" value="ECO:0007669"/>
    <property type="project" value="InterPro"/>
</dbReference>
<dbReference type="PROSITE" id="PS51296">
    <property type="entry name" value="RIESKE"/>
    <property type="match status" value="1"/>
</dbReference>
<evidence type="ECO:0000259" key="7">
    <source>
        <dbReference type="PROSITE" id="PS51296"/>
    </source>
</evidence>
<dbReference type="RefSeq" id="WP_136545923.1">
    <property type="nucleotide sequence ID" value="NZ_CP031093.1"/>
</dbReference>
<evidence type="ECO:0000313" key="9">
    <source>
        <dbReference type="Proteomes" id="UP000298049"/>
    </source>
</evidence>
<keyword evidence="9" id="KW-1185">Reference proteome</keyword>
<dbReference type="AlphaFoldDB" id="A0A4P7XCK6"/>
<dbReference type="InterPro" id="IPR017941">
    <property type="entry name" value="Rieske_2Fe-2S"/>
</dbReference>
<reference evidence="8 9" key="1">
    <citation type="submission" date="2018-07" db="EMBL/GenBank/DDBJ databases">
        <title>Marsedoiliclastica nanhaica gen. nov. sp. nov., a novel marine hydrocarbonoclastic bacterium isolated from an in-situ enriched hydrocarbon-degrading consortium in deep-sea sediment.</title>
        <authorList>
            <person name="Dong C."/>
            <person name="Ma T."/>
            <person name="Liu R."/>
            <person name="Shao Z."/>
        </authorList>
    </citation>
    <scope>NUCLEOTIDE SEQUENCE [LARGE SCALE GENOMIC DNA]</scope>
    <source>
        <strain evidence="9">soil36-7</strain>
    </source>
</reference>
<dbReference type="InterPro" id="IPR017881">
    <property type="entry name" value="NirD"/>
</dbReference>
<evidence type="ECO:0000256" key="3">
    <source>
        <dbReference type="ARBA" id="ARBA00023002"/>
    </source>
</evidence>
<dbReference type="GO" id="GO:0051537">
    <property type="term" value="F:2 iron, 2 sulfur cluster binding"/>
    <property type="evidence" value="ECO:0007669"/>
    <property type="project" value="UniProtKB-KW"/>
</dbReference>
<keyword evidence="4" id="KW-0408">Iron</keyword>
<dbReference type="GO" id="GO:0042128">
    <property type="term" value="P:nitrate assimilation"/>
    <property type="evidence" value="ECO:0007669"/>
    <property type="project" value="UniProtKB-KW"/>
</dbReference>
<dbReference type="GO" id="GO:0046872">
    <property type="term" value="F:metal ion binding"/>
    <property type="evidence" value="ECO:0007669"/>
    <property type="project" value="UniProtKB-KW"/>
</dbReference>
<sequence>MPNPNAGNWSKLCSGEDLVADCGIACWTEEGPVALFWLPDHEPSLFAVSHYDPISQANVLARGIVGDKGGLPVVASPLYKQHFRLDTGECLEDENARVPCYPVRLQNGMVEIALGQRQTAAA</sequence>
<keyword evidence="5" id="KW-0411">Iron-sulfur</keyword>
<dbReference type="EMBL" id="CP031093">
    <property type="protein sequence ID" value="QCF24579.1"/>
    <property type="molecule type" value="Genomic_DNA"/>
</dbReference>
<keyword evidence="1" id="KW-0001">2Fe-2S</keyword>
<evidence type="ECO:0000256" key="2">
    <source>
        <dbReference type="ARBA" id="ARBA00022723"/>
    </source>
</evidence>
<accession>A0A4P7XCK6</accession>
<dbReference type="PROSITE" id="PS51300">
    <property type="entry name" value="NIRD"/>
    <property type="match status" value="1"/>
</dbReference>
<keyword evidence="2" id="KW-0479">Metal-binding</keyword>
<protein>
    <submittedName>
        <fullName evidence="8">Nitrite reductase (NAD(P)H) small subunit</fullName>
    </submittedName>
</protein>
<dbReference type="Proteomes" id="UP000298049">
    <property type="component" value="Chromosome"/>
</dbReference>
<feature type="domain" description="Rieske" evidence="7">
    <location>
        <begin position="10"/>
        <end position="112"/>
    </location>
</feature>
<organism evidence="8 9">
    <name type="scientific">Hydrocarboniclastica marina</name>
    <dbReference type="NCBI Taxonomy" id="2259620"/>
    <lineage>
        <taxon>Bacteria</taxon>
        <taxon>Pseudomonadati</taxon>
        <taxon>Pseudomonadota</taxon>
        <taxon>Gammaproteobacteria</taxon>
        <taxon>Alteromonadales</taxon>
        <taxon>Alteromonadaceae</taxon>
        <taxon>Hydrocarboniclastica</taxon>
    </lineage>
</organism>
<dbReference type="OrthoDB" id="516687at2"/>
<name>A0A4P7XCK6_9ALTE</name>
<dbReference type="Gene3D" id="2.102.10.10">
    <property type="entry name" value="Rieske [2Fe-2S] iron-sulphur domain"/>
    <property type="match status" value="1"/>
</dbReference>